<name>A0A5M5ZN53_9BACT</name>
<gene>
    <name evidence="1" type="ORF">F2Y61_23115</name>
</gene>
<proteinExistence type="predicted"/>
<feature type="non-terminal residue" evidence="1">
    <location>
        <position position="1"/>
    </location>
</feature>
<dbReference type="Proteomes" id="UP000347681">
    <property type="component" value="Unassembled WGS sequence"/>
</dbReference>
<evidence type="ECO:0000313" key="1">
    <source>
        <dbReference type="EMBL" id="KAA5378643.1"/>
    </source>
</evidence>
<reference evidence="1 2" key="1">
    <citation type="journal article" date="2019" name="Nat. Med.">
        <title>A library of human gut bacterial isolates paired with longitudinal multiomics data enables mechanistic microbiome research.</title>
        <authorList>
            <person name="Poyet M."/>
            <person name="Groussin M."/>
            <person name="Gibbons S.M."/>
            <person name="Avila-Pacheco J."/>
            <person name="Jiang X."/>
            <person name="Kearney S.M."/>
            <person name="Perrotta A.R."/>
            <person name="Berdy B."/>
            <person name="Zhao S."/>
            <person name="Lieberman T.D."/>
            <person name="Swanson P.K."/>
            <person name="Smith M."/>
            <person name="Roesemann S."/>
            <person name="Alexander J.E."/>
            <person name="Rich S.A."/>
            <person name="Livny J."/>
            <person name="Vlamakis H."/>
            <person name="Clish C."/>
            <person name="Bullock K."/>
            <person name="Deik A."/>
            <person name="Scott J."/>
            <person name="Pierce K.A."/>
            <person name="Xavier R.J."/>
            <person name="Alm E.J."/>
        </authorList>
    </citation>
    <scope>NUCLEOTIDE SEQUENCE [LARGE SCALE GENOMIC DNA]</scope>
    <source>
        <strain evidence="1 2">BIOML-A5</strain>
    </source>
</reference>
<dbReference type="Gene3D" id="3.30.160.670">
    <property type="match status" value="1"/>
</dbReference>
<accession>A0A5M5ZN53</accession>
<evidence type="ECO:0000313" key="2">
    <source>
        <dbReference type="Proteomes" id="UP000347681"/>
    </source>
</evidence>
<protein>
    <submittedName>
        <fullName evidence="1">DUF4136 domain-containing protein</fullName>
    </submittedName>
</protein>
<comment type="caution">
    <text evidence="1">The sequence shown here is derived from an EMBL/GenBank/DDBJ whole genome shotgun (WGS) entry which is preliminary data.</text>
</comment>
<dbReference type="EMBL" id="VVZB01000049">
    <property type="protein sequence ID" value="KAA5378643.1"/>
    <property type="molecule type" value="Genomic_DNA"/>
</dbReference>
<sequence>LEAPQGQSEKLPVLWTSYMSGLLSGSTSVNTKLAVQGVNQAFTQSTYLTNK</sequence>
<organism evidence="1 2">
    <name type="scientific">Phocaeicola dorei</name>
    <dbReference type="NCBI Taxonomy" id="357276"/>
    <lineage>
        <taxon>Bacteria</taxon>
        <taxon>Pseudomonadati</taxon>
        <taxon>Bacteroidota</taxon>
        <taxon>Bacteroidia</taxon>
        <taxon>Bacteroidales</taxon>
        <taxon>Bacteroidaceae</taxon>
        <taxon>Phocaeicola</taxon>
    </lineage>
</organism>
<dbReference type="AlphaFoldDB" id="A0A5M5ZN53"/>